<protein>
    <submittedName>
        <fullName evidence="2">Bacteriorhodopsin</fullName>
    </submittedName>
</protein>
<reference evidence="2 3" key="1">
    <citation type="submission" date="2023-07" db="EMBL/GenBank/DDBJ databases">
        <title>Sorghum-associated microbial communities from plants grown in Nebraska, USA.</title>
        <authorList>
            <person name="Schachtman D."/>
        </authorList>
    </citation>
    <scope>NUCLEOTIDE SEQUENCE [LARGE SCALE GENOMIC DNA]</scope>
    <source>
        <strain evidence="2 3">BE124</strain>
    </source>
</reference>
<gene>
    <name evidence="2" type="ORF">J2W95_002676</name>
</gene>
<keyword evidence="3" id="KW-1185">Reference proteome</keyword>
<dbReference type="NCBIfam" id="NF041949">
    <property type="entry name" value="THIVI_2564_fam"/>
    <property type="match status" value="1"/>
</dbReference>
<evidence type="ECO:0000313" key="2">
    <source>
        <dbReference type="EMBL" id="MDR6845965.1"/>
    </source>
</evidence>
<organism evidence="2 3">
    <name type="scientific">Flavobacterium granuli</name>
    <dbReference type="NCBI Taxonomy" id="280093"/>
    <lineage>
        <taxon>Bacteria</taxon>
        <taxon>Pseudomonadati</taxon>
        <taxon>Bacteroidota</taxon>
        <taxon>Flavobacteriia</taxon>
        <taxon>Flavobacteriales</taxon>
        <taxon>Flavobacteriaceae</taxon>
        <taxon>Flavobacterium</taxon>
    </lineage>
</organism>
<dbReference type="EMBL" id="JAVDTX010000006">
    <property type="protein sequence ID" value="MDR6845965.1"/>
    <property type="molecule type" value="Genomic_DNA"/>
</dbReference>
<feature type="transmembrane region" description="Helical" evidence="1">
    <location>
        <begin position="33"/>
        <end position="53"/>
    </location>
</feature>
<comment type="caution">
    <text evidence="2">The sequence shown here is derived from an EMBL/GenBank/DDBJ whole genome shotgun (WGS) entry which is preliminary data.</text>
</comment>
<feature type="transmembrane region" description="Helical" evidence="1">
    <location>
        <begin position="6"/>
        <end position="26"/>
    </location>
</feature>
<keyword evidence="1" id="KW-0812">Transmembrane</keyword>
<dbReference type="RefSeq" id="WP_310007743.1">
    <property type="nucleotide sequence ID" value="NZ_JAVDTX010000006.1"/>
</dbReference>
<dbReference type="Proteomes" id="UP001261871">
    <property type="component" value="Unassembled WGS sequence"/>
</dbReference>
<sequence>MPLITVLLVLIVVGVLLWLVNTYIPMDSKIKNIFNIVVVIFVIIWLLKVFGIFDNLMSVHV</sequence>
<evidence type="ECO:0000256" key="1">
    <source>
        <dbReference type="SAM" id="Phobius"/>
    </source>
</evidence>
<proteinExistence type="predicted"/>
<dbReference type="InterPro" id="IPR049641">
    <property type="entry name" value="THIVI_2564-like"/>
</dbReference>
<keyword evidence="1" id="KW-1133">Transmembrane helix</keyword>
<accession>A0ABU1S4M5</accession>
<keyword evidence="1" id="KW-0472">Membrane</keyword>
<evidence type="ECO:0000313" key="3">
    <source>
        <dbReference type="Proteomes" id="UP001261871"/>
    </source>
</evidence>
<name>A0ABU1S4M5_9FLAO</name>